<dbReference type="RefSeq" id="XP_002849588.1">
    <property type="nucleotide sequence ID" value="XM_002849542.1"/>
</dbReference>
<feature type="compositionally biased region" description="Polar residues" evidence="1">
    <location>
        <begin position="172"/>
        <end position="181"/>
    </location>
</feature>
<keyword evidence="3" id="KW-1185">Reference proteome</keyword>
<evidence type="ECO:0000313" key="3">
    <source>
        <dbReference type="Proteomes" id="UP000002035"/>
    </source>
</evidence>
<feature type="region of interest" description="Disordered" evidence="1">
    <location>
        <begin position="112"/>
        <end position="142"/>
    </location>
</feature>
<reference evidence="3" key="1">
    <citation type="journal article" date="2012" name="MBio">
        <title>Comparative genome analysis of Trichophyton rubrum and related dermatophytes reveals candidate genes involved in infection.</title>
        <authorList>
            <person name="Martinez D.A."/>
            <person name="Oliver B.G."/>
            <person name="Graeser Y."/>
            <person name="Goldberg J.M."/>
            <person name="Li W."/>
            <person name="Martinez-Rossi N.M."/>
            <person name="Monod M."/>
            <person name="Shelest E."/>
            <person name="Barton R.C."/>
            <person name="Birch E."/>
            <person name="Brakhage A.A."/>
            <person name="Chen Z."/>
            <person name="Gurr S.J."/>
            <person name="Heiman D."/>
            <person name="Heitman J."/>
            <person name="Kosti I."/>
            <person name="Rossi A."/>
            <person name="Saif S."/>
            <person name="Samalova M."/>
            <person name="Saunders C.W."/>
            <person name="Shea T."/>
            <person name="Summerbell R.C."/>
            <person name="Xu J."/>
            <person name="Young S."/>
            <person name="Zeng Q."/>
            <person name="Birren B.W."/>
            <person name="Cuomo C.A."/>
            <person name="White T.C."/>
        </authorList>
    </citation>
    <scope>NUCLEOTIDE SEQUENCE [LARGE SCALE GENOMIC DNA]</scope>
    <source>
        <strain evidence="3">ATCC MYA-4605 / CBS 113480</strain>
    </source>
</reference>
<protein>
    <recommendedName>
        <fullName evidence="4">Anaphase promoting complex subunit 11</fullName>
    </recommendedName>
</protein>
<dbReference type="HOGENOM" id="CLU_032993_1_1_1"/>
<proteinExistence type="predicted"/>
<evidence type="ECO:0000313" key="2">
    <source>
        <dbReference type="EMBL" id="EEQ29703.1"/>
    </source>
</evidence>
<organism evidence="2 3">
    <name type="scientific">Arthroderma otae (strain ATCC MYA-4605 / CBS 113480)</name>
    <name type="common">Microsporum canis</name>
    <dbReference type="NCBI Taxonomy" id="554155"/>
    <lineage>
        <taxon>Eukaryota</taxon>
        <taxon>Fungi</taxon>
        <taxon>Dikarya</taxon>
        <taxon>Ascomycota</taxon>
        <taxon>Pezizomycotina</taxon>
        <taxon>Eurotiomycetes</taxon>
        <taxon>Eurotiomycetidae</taxon>
        <taxon>Onygenales</taxon>
        <taxon>Arthrodermataceae</taxon>
        <taxon>Microsporum</taxon>
    </lineage>
</organism>
<feature type="region of interest" description="Disordered" evidence="1">
    <location>
        <begin position="208"/>
        <end position="261"/>
    </location>
</feature>
<dbReference type="STRING" id="554155.C5FG18"/>
<feature type="compositionally biased region" description="Polar residues" evidence="1">
    <location>
        <begin position="248"/>
        <end position="257"/>
    </location>
</feature>
<gene>
    <name evidence="2" type="ORF">MCYG_02522</name>
</gene>
<dbReference type="OMA" id="VTHAENQ"/>
<feature type="compositionally biased region" description="Polar residues" evidence="1">
    <location>
        <begin position="208"/>
        <end position="222"/>
    </location>
</feature>
<dbReference type="eggNOG" id="ENOG502SFYT">
    <property type="taxonomic scope" value="Eukaryota"/>
</dbReference>
<dbReference type="AlphaFoldDB" id="C5FG18"/>
<accession>C5FG18</accession>
<name>C5FG18_ARTOC</name>
<dbReference type="Proteomes" id="UP000002035">
    <property type="component" value="Unassembled WGS sequence"/>
</dbReference>
<dbReference type="GeneID" id="9222558"/>
<feature type="compositionally biased region" description="Polar residues" evidence="1">
    <location>
        <begin position="22"/>
        <end position="39"/>
    </location>
</feature>
<evidence type="ECO:0008006" key="4">
    <source>
        <dbReference type="Google" id="ProtNLM"/>
    </source>
</evidence>
<sequence>MSLPKDPTSPAALSPKVAGLSFSPTEYDTSSQPPQSSHGNQEEQQDEDESGHVSQTHETVEDTSAPVHPPFRPLFTVIGDATSSEYFHPTVHYIFSDDDTGIITEAALQSLEASNQRTSWDTESTSQKEKKKGKSAPKAETTTEHFIILDVEPTNGTGDTTAAAGVAKNDSQETSGCPNPTLRSIQDFKVTSAHSLSPAWQVINTTLSPAPNFDSSSNSPTSTDRDGNTVLMIEGTSGFASDGMSGRHQAQQGQAQTLEEMMDQFARRMAELKKVVEASGDHIFAQVVEHAERPEDNP</sequence>
<dbReference type="VEuPathDB" id="FungiDB:MCYG_02522"/>
<feature type="region of interest" description="Disordered" evidence="1">
    <location>
        <begin position="1"/>
        <end position="70"/>
    </location>
</feature>
<dbReference type="OrthoDB" id="1681166at2759"/>
<dbReference type="EMBL" id="DS995702">
    <property type="protein sequence ID" value="EEQ29703.1"/>
    <property type="molecule type" value="Genomic_DNA"/>
</dbReference>
<evidence type="ECO:0000256" key="1">
    <source>
        <dbReference type="SAM" id="MobiDB-lite"/>
    </source>
</evidence>
<feature type="compositionally biased region" description="Polar residues" evidence="1">
    <location>
        <begin position="112"/>
        <end position="121"/>
    </location>
</feature>
<feature type="region of interest" description="Disordered" evidence="1">
    <location>
        <begin position="162"/>
        <end position="181"/>
    </location>
</feature>